<name>A0AAV2T5T2_CALDB</name>
<comment type="caution">
    <text evidence="2">The sequence shown here is derived from an EMBL/GenBank/DDBJ whole genome shotgun (WGS) entry which is preliminary data.</text>
</comment>
<evidence type="ECO:0000313" key="3">
    <source>
        <dbReference type="Proteomes" id="UP001497525"/>
    </source>
</evidence>
<sequence>MTGFVTMLLLLSALFVYFPVLANPEEEAESANSTNDQLLESLADLGGIIYSQLNDLSKQYLGEDGKTELKKTVVKGVRLIRDLLTLAVDSMDTRNPENLEISEKTENKDEL</sequence>
<proteinExistence type="predicted"/>
<keyword evidence="1" id="KW-0732">Signal</keyword>
<protein>
    <submittedName>
        <fullName evidence="2">Uncharacterized protein</fullName>
    </submittedName>
</protein>
<dbReference type="AlphaFoldDB" id="A0AAV2T5T2"/>
<accession>A0AAV2T5T2</accession>
<gene>
    <name evidence="2" type="ORF">CDAUBV1_LOCUS4347</name>
</gene>
<dbReference type="Proteomes" id="UP001497525">
    <property type="component" value="Unassembled WGS sequence"/>
</dbReference>
<reference evidence="2" key="1">
    <citation type="submission" date="2024-06" db="EMBL/GenBank/DDBJ databases">
        <authorList>
            <person name="Liu X."/>
            <person name="Lenzi L."/>
            <person name="Haldenby T S."/>
            <person name="Uol C."/>
        </authorList>
    </citation>
    <scope>NUCLEOTIDE SEQUENCE</scope>
</reference>
<dbReference type="EMBL" id="CAXLJL010000105">
    <property type="protein sequence ID" value="CAL5131808.1"/>
    <property type="molecule type" value="Genomic_DNA"/>
</dbReference>
<feature type="signal peptide" evidence="1">
    <location>
        <begin position="1"/>
        <end position="22"/>
    </location>
</feature>
<feature type="chain" id="PRO_5043416228" evidence="1">
    <location>
        <begin position="23"/>
        <end position="111"/>
    </location>
</feature>
<evidence type="ECO:0000256" key="1">
    <source>
        <dbReference type="SAM" id="SignalP"/>
    </source>
</evidence>
<evidence type="ECO:0000313" key="2">
    <source>
        <dbReference type="EMBL" id="CAL5131808.1"/>
    </source>
</evidence>
<organism evidence="2 3">
    <name type="scientific">Calicophoron daubneyi</name>
    <name type="common">Rumen fluke</name>
    <name type="synonym">Paramphistomum daubneyi</name>
    <dbReference type="NCBI Taxonomy" id="300641"/>
    <lineage>
        <taxon>Eukaryota</taxon>
        <taxon>Metazoa</taxon>
        <taxon>Spiralia</taxon>
        <taxon>Lophotrochozoa</taxon>
        <taxon>Platyhelminthes</taxon>
        <taxon>Trematoda</taxon>
        <taxon>Digenea</taxon>
        <taxon>Plagiorchiida</taxon>
        <taxon>Pronocephalata</taxon>
        <taxon>Paramphistomoidea</taxon>
        <taxon>Paramphistomidae</taxon>
        <taxon>Calicophoron</taxon>
    </lineage>
</organism>